<name>A0A7S3K187_9STRA</name>
<dbReference type="SUPFAM" id="SSF56112">
    <property type="entry name" value="Protein kinase-like (PK-like)"/>
    <property type="match status" value="1"/>
</dbReference>
<dbReference type="InterPro" id="IPR051130">
    <property type="entry name" value="Mito_struct-func_regulator"/>
</dbReference>
<dbReference type="AlphaFoldDB" id="A0A7S3K187"/>
<dbReference type="PANTHER" id="PTHR43173">
    <property type="entry name" value="ABC1 FAMILY PROTEIN"/>
    <property type="match status" value="1"/>
</dbReference>
<accession>A0A7S3K187</accession>
<evidence type="ECO:0000259" key="1">
    <source>
        <dbReference type="Pfam" id="PF03109"/>
    </source>
</evidence>
<dbReference type="PANTHER" id="PTHR43173:SF19">
    <property type="entry name" value="AARF DOMAIN-CONTAINING PROTEIN KINASE 1"/>
    <property type="match status" value="1"/>
</dbReference>
<sequence>MYCLRKFSAKAQMVGVALSTHSAAVQAQQRSVQPVHTEEEVDPPPGTTLFNTRWRDWEVVEAAILMADVGINATATLIDFGFVQQMYGDDEIALSQAHERAARRLLRSAKRHGGLLCKFGQHISTLRLAVPPEYSRILKGLTDKQPSSNPGRVANLLCDELGACAQDIFAEWDPEPLASASIAQVHRARLSDGRLVAVKVMHPGLETRITGSMIALRMAFRLASIFFPTVAHDWTWLLPEFEDAIQLELDLVQEAVNCTRTKSLLRDFKLPVDTPQVIWPLTTRRVLTMHFVDNAHRVDDLDSHSRHGLNNAEIAQALVVAVATLAYEHGLVLADPHHANVLTQPSQKNNGKFTLWLLDHGLYRRLDESTRRTLCRLWEALASRQFGVAAEAAHTLGLGRTKEEALALARLMLTANLASDQSALGTELPKKDAVFAELKRLLPNGTSDLARLLRFAPRDLLFTLRSASLLRGQHASLGASRRDRYLAFARAASRGLCVPKIDDEKFDPDDPARFDALPSDVAAILLEPNRVLRPNHPVNRRTASEVFRATRSSSWLYEIRATLRLFVLISRIFLVEFYLTLRRYFFFIQQISWFSSCSIFLSSSSSSE</sequence>
<reference evidence="2" key="1">
    <citation type="submission" date="2021-01" db="EMBL/GenBank/DDBJ databases">
        <authorList>
            <person name="Corre E."/>
            <person name="Pelletier E."/>
            <person name="Niang G."/>
            <person name="Scheremetjew M."/>
            <person name="Finn R."/>
            <person name="Kale V."/>
            <person name="Holt S."/>
            <person name="Cochrane G."/>
            <person name="Meng A."/>
            <person name="Brown T."/>
            <person name="Cohen L."/>
        </authorList>
    </citation>
    <scope>NUCLEOTIDE SEQUENCE</scope>
    <source>
        <strain evidence="2">CCMP1510</strain>
    </source>
</reference>
<dbReference type="InterPro" id="IPR004147">
    <property type="entry name" value="ABC1_dom"/>
</dbReference>
<evidence type="ECO:0000313" key="2">
    <source>
        <dbReference type="EMBL" id="CAE0370137.1"/>
    </source>
</evidence>
<proteinExistence type="predicted"/>
<protein>
    <recommendedName>
        <fullName evidence="1">ABC1 atypical kinase-like domain-containing protein</fullName>
    </recommendedName>
</protein>
<gene>
    <name evidence="2" type="ORF">ALAG00032_LOCUS10901</name>
</gene>
<dbReference type="EMBL" id="HBIJ01016350">
    <property type="protein sequence ID" value="CAE0370137.1"/>
    <property type="molecule type" value="Transcribed_RNA"/>
</dbReference>
<feature type="domain" description="ABC1 atypical kinase-like" evidence="1">
    <location>
        <begin position="141"/>
        <end position="385"/>
    </location>
</feature>
<dbReference type="InterPro" id="IPR011009">
    <property type="entry name" value="Kinase-like_dom_sf"/>
</dbReference>
<dbReference type="Pfam" id="PF03109">
    <property type="entry name" value="ABC1"/>
    <property type="match status" value="1"/>
</dbReference>
<organism evidence="2">
    <name type="scientific">Aureoumbra lagunensis</name>
    <dbReference type="NCBI Taxonomy" id="44058"/>
    <lineage>
        <taxon>Eukaryota</taxon>
        <taxon>Sar</taxon>
        <taxon>Stramenopiles</taxon>
        <taxon>Ochrophyta</taxon>
        <taxon>Pelagophyceae</taxon>
        <taxon>Pelagomonadales</taxon>
        <taxon>Aureoumbra</taxon>
    </lineage>
</organism>